<protein>
    <submittedName>
        <fullName evidence="1">Uncharacterized protein</fullName>
    </submittedName>
</protein>
<dbReference type="PATRIC" id="fig|400092.3.peg.402"/>
<dbReference type="RefSeq" id="WP_046308811.1">
    <property type="nucleotide sequence ID" value="NZ_CBCSCY010000032.1"/>
</dbReference>
<accession>A0A0E3UV13</accession>
<sequence length="61" mass="6899">MTTSRHASNRSKTVAKEGYVTSFCHSEIHKMTWMNTLYHDNGSYYGSGHSSANENKNAPFQ</sequence>
<dbReference type="Proteomes" id="UP000033109">
    <property type="component" value="Chromosome"/>
</dbReference>
<evidence type="ECO:0000313" key="2">
    <source>
        <dbReference type="Proteomes" id="UP000033109"/>
    </source>
</evidence>
<dbReference type="HOGENOM" id="CLU_2918735_0_0_10"/>
<dbReference type="KEGG" id="pko:PKOR_01785"/>
<evidence type="ECO:0000313" key="1">
    <source>
        <dbReference type="EMBL" id="AKD02102.1"/>
    </source>
</evidence>
<dbReference type="EMBL" id="CP009621">
    <property type="protein sequence ID" value="AKD02102.1"/>
    <property type="molecule type" value="Genomic_DNA"/>
</dbReference>
<dbReference type="AlphaFoldDB" id="A0A0E3UV13"/>
<organism evidence="1 2">
    <name type="scientific">Pontibacter korlensis</name>
    <dbReference type="NCBI Taxonomy" id="400092"/>
    <lineage>
        <taxon>Bacteria</taxon>
        <taxon>Pseudomonadati</taxon>
        <taxon>Bacteroidota</taxon>
        <taxon>Cytophagia</taxon>
        <taxon>Cytophagales</taxon>
        <taxon>Hymenobacteraceae</taxon>
        <taxon>Pontibacter</taxon>
    </lineage>
</organism>
<reference evidence="1 2" key="1">
    <citation type="journal article" date="2015" name="Sci. Rep.">
        <title>Unraveling adaptation of Pontibacter korlensis to radiation and infertility in desert through complete genome and comparative transcriptomic analysis.</title>
        <authorList>
            <person name="Dai J."/>
            <person name="Dai W."/>
            <person name="Qiu C."/>
            <person name="Yang Z."/>
            <person name="Zhang Y."/>
            <person name="Zhou M."/>
            <person name="Zhang L."/>
            <person name="Fang C."/>
            <person name="Gao Q."/>
            <person name="Yang Q."/>
            <person name="Li X."/>
            <person name="Wang Z."/>
            <person name="Wang Z."/>
            <person name="Jia Z."/>
            <person name="Chen X."/>
        </authorList>
    </citation>
    <scope>NUCLEOTIDE SEQUENCE [LARGE SCALE GENOMIC DNA]</scope>
    <source>
        <strain evidence="1 2">X14-1T</strain>
    </source>
</reference>
<name>A0A0E3UV13_9BACT</name>
<gene>
    <name evidence="1" type="ORF">PKOR_01785</name>
</gene>
<keyword evidence="2" id="KW-1185">Reference proteome</keyword>
<proteinExistence type="predicted"/>